<evidence type="ECO:0000256" key="3">
    <source>
        <dbReference type="ARBA" id="ARBA00022777"/>
    </source>
</evidence>
<dbReference type="InterPro" id="IPR016064">
    <property type="entry name" value="NAD/diacylglycerol_kinase_sf"/>
</dbReference>
<dbReference type="InterPro" id="IPR050187">
    <property type="entry name" value="Lipid_Phosphate_FormReg"/>
</dbReference>
<dbReference type="GO" id="GO:0005524">
    <property type="term" value="F:ATP binding"/>
    <property type="evidence" value="ECO:0007669"/>
    <property type="project" value="UniProtKB-KW"/>
</dbReference>
<protein>
    <submittedName>
        <fullName evidence="6">Kinase</fullName>
    </submittedName>
</protein>
<name>A0A150WGF0_BDEBC</name>
<dbReference type="Proteomes" id="UP000075391">
    <property type="component" value="Unassembled WGS sequence"/>
</dbReference>
<dbReference type="RefSeq" id="WP_063244230.1">
    <property type="nucleotide sequence ID" value="NZ_CP168967.1"/>
</dbReference>
<evidence type="ECO:0000256" key="4">
    <source>
        <dbReference type="ARBA" id="ARBA00022840"/>
    </source>
</evidence>
<evidence type="ECO:0000256" key="1">
    <source>
        <dbReference type="ARBA" id="ARBA00022679"/>
    </source>
</evidence>
<dbReference type="GO" id="GO:0006665">
    <property type="term" value="P:sphingolipid metabolic process"/>
    <property type="evidence" value="ECO:0007669"/>
    <property type="project" value="TreeGrafter"/>
</dbReference>
<dbReference type="Pfam" id="PF19279">
    <property type="entry name" value="YegS_C"/>
    <property type="match status" value="1"/>
</dbReference>
<evidence type="ECO:0000313" key="6">
    <source>
        <dbReference type="EMBL" id="KYG62119.1"/>
    </source>
</evidence>
<organism evidence="6 7">
    <name type="scientific">Bdellovibrio bacteriovorus</name>
    <dbReference type="NCBI Taxonomy" id="959"/>
    <lineage>
        <taxon>Bacteria</taxon>
        <taxon>Pseudomonadati</taxon>
        <taxon>Bdellovibrionota</taxon>
        <taxon>Bdellovibrionia</taxon>
        <taxon>Bdellovibrionales</taxon>
        <taxon>Pseudobdellovibrionaceae</taxon>
        <taxon>Bdellovibrio</taxon>
    </lineage>
</organism>
<evidence type="ECO:0000313" key="7">
    <source>
        <dbReference type="Proteomes" id="UP000075391"/>
    </source>
</evidence>
<dbReference type="OrthoDB" id="5289989at2"/>
<feature type="domain" description="DAGKc" evidence="5">
    <location>
        <begin position="1"/>
        <end position="131"/>
    </location>
</feature>
<dbReference type="EMBL" id="LUKF01000016">
    <property type="protein sequence ID" value="KYG62119.1"/>
    <property type="molecule type" value="Genomic_DNA"/>
</dbReference>
<keyword evidence="1" id="KW-0808">Transferase</keyword>
<dbReference type="InterPro" id="IPR017438">
    <property type="entry name" value="ATP-NAD_kinase_N"/>
</dbReference>
<keyword evidence="4" id="KW-0067">ATP-binding</keyword>
<keyword evidence="3 6" id="KW-0418">Kinase</keyword>
<dbReference type="PROSITE" id="PS50146">
    <property type="entry name" value="DAGK"/>
    <property type="match status" value="1"/>
</dbReference>
<gene>
    <name evidence="6" type="ORF">AZI85_07940</name>
</gene>
<comment type="caution">
    <text evidence="6">The sequence shown here is derived from an EMBL/GenBank/DDBJ whole genome shotgun (WGS) entry which is preliminary data.</text>
</comment>
<dbReference type="PANTHER" id="PTHR12358">
    <property type="entry name" value="SPHINGOSINE KINASE"/>
    <property type="match status" value="1"/>
</dbReference>
<dbReference type="InterPro" id="IPR045540">
    <property type="entry name" value="YegS/DAGK_C"/>
</dbReference>
<dbReference type="SMART" id="SM00046">
    <property type="entry name" value="DAGKc"/>
    <property type="match status" value="1"/>
</dbReference>
<keyword evidence="2" id="KW-0547">Nucleotide-binding</keyword>
<dbReference type="Gene3D" id="3.40.50.10330">
    <property type="entry name" value="Probable inorganic polyphosphate/atp-NAD kinase, domain 1"/>
    <property type="match status" value="1"/>
</dbReference>
<evidence type="ECO:0000256" key="2">
    <source>
        <dbReference type="ARBA" id="ARBA00022741"/>
    </source>
</evidence>
<accession>A0A150WGF0</accession>
<dbReference type="AlphaFoldDB" id="A0A150WGF0"/>
<dbReference type="SUPFAM" id="SSF111331">
    <property type="entry name" value="NAD kinase/diacylglycerol kinase-like"/>
    <property type="match status" value="1"/>
</dbReference>
<reference evidence="6 7" key="1">
    <citation type="submission" date="2016-03" db="EMBL/GenBank/DDBJ databases">
        <authorList>
            <person name="Ploux O."/>
        </authorList>
    </citation>
    <scope>NUCLEOTIDE SEQUENCE [LARGE SCALE GENOMIC DNA]</scope>
    <source>
        <strain evidence="6 7">BER2</strain>
    </source>
</reference>
<dbReference type="Pfam" id="PF00781">
    <property type="entry name" value="DAGK_cat"/>
    <property type="match status" value="1"/>
</dbReference>
<dbReference type="PANTHER" id="PTHR12358:SF54">
    <property type="entry name" value="SPHINGOSINE KINASE RELATED PROTEIN"/>
    <property type="match status" value="1"/>
</dbReference>
<dbReference type="GO" id="GO:0016020">
    <property type="term" value="C:membrane"/>
    <property type="evidence" value="ECO:0007669"/>
    <property type="project" value="GOC"/>
</dbReference>
<dbReference type="Gene3D" id="2.60.200.40">
    <property type="match status" value="1"/>
</dbReference>
<sequence>MRVSVLVNSKAGSVNADLIEAKVREALFRCDLRFSRPQTLTEMADFLNEEMSHKTNAIIICGGDGTINVALQCLMKYDDLSKIPPITIVRSGTANDLAHEIGVSHRIDRAVRNIFEGVVKNIDVIEVSSPEQKAYMLTNGGLGLPAVAAELANKFRNHLRTLSTCPKSAKAFRYLAEKSYYAVKKMGPGVYSMMTAEAIRTWNPDGWGLEIEIPGKVNVETNSPIVLVSNQQSIGASFLPAPYTSNTDGTVNLLLSETKTAQQHAMAALRIRKGNLEKFNAFKTFELREFRLKSQNPRRSLTFFGDGEILLKDVQEISIRCLHRGLPIMVRQ</sequence>
<dbReference type="InterPro" id="IPR001206">
    <property type="entry name" value="Diacylglycerol_kinase_cat_dom"/>
</dbReference>
<dbReference type="GO" id="GO:0001727">
    <property type="term" value="F:lipid kinase activity"/>
    <property type="evidence" value="ECO:0007669"/>
    <property type="project" value="TreeGrafter"/>
</dbReference>
<evidence type="ECO:0000259" key="5">
    <source>
        <dbReference type="PROSITE" id="PS50146"/>
    </source>
</evidence>
<proteinExistence type="predicted"/>